<keyword evidence="14" id="KW-1185">Reference proteome</keyword>
<protein>
    <submittedName>
        <fullName evidence="13">Ion transporter</fullName>
    </submittedName>
</protein>
<dbReference type="Proteomes" id="UP001597034">
    <property type="component" value="Unassembled WGS sequence"/>
</dbReference>
<comment type="caution">
    <text evidence="13">The sequence shown here is derived from an EMBL/GenBank/DDBJ whole genome shotgun (WGS) entry which is preliminary data.</text>
</comment>
<keyword evidence="7 11" id="KW-1133">Transmembrane helix</keyword>
<dbReference type="Pfam" id="PF00520">
    <property type="entry name" value="Ion_trans"/>
    <property type="match status" value="1"/>
</dbReference>
<evidence type="ECO:0000256" key="5">
    <source>
        <dbReference type="ARBA" id="ARBA00022826"/>
    </source>
</evidence>
<gene>
    <name evidence="13" type="ORF">ACFSBL_17970</name>
</gene>
<keyword evidence="9 11" id="KW-0472">Membrane</keyword>
<feature type="transmembrane region" description="Helical" evidence="11">
    <location>
        <begin position="20"/>
        <end position="41"/>
    </location>
</feature>
<feature type="transmembrane region" description="Helical" evidence="11">
    <location>
        <begin position="180"/>
        <end position="197"/>
    </location>
</feature>
<keyword evidence="10" id="KW-0407">Ion channel</keyword>
<dbReference type="InterPro" id="IPR028325">
    <property type="entry name" value="VG_K_chnl"/>
</dbReference>
<dbReference type="Gene3D" id="1.10.287.70">
    <property type="match status" value="1"/>
</dbReference>
<keyword evidence="4 11" id="KW-0812">Transmembrane</keyword>
<dbReference type="GO" id="GO:0005267">
    <property type="term" value="F:potassium channel activity"/>
    <property type="evidence" value="ECO:0007669"/>
    <property type="project" value="UniProtKB-KW"/>
</dbReference>
<keyword evidence="6" id="KW-0630">Potassium</keyword>
<accession>A0ABD6DNG7</accession>
<keyword evidence="5" id="KW-0631">Potassium channel</keyword>
<reference evidence="13 14" key="1">
    <citation type="journal article" date="2019" name="Int. J. Syst. Evol. Microbiol.">
        <title>The Global Catalogue of Microorganisms (GCM) 10K type strain sequencing project: providing services to taxonomists for standard genome sequencing and annotation.</title>
        <authorList>
            <consortium name="The Broad Institute Genomics Platform"/>
            <consortium name="The Broad Institute Genome Sequencing Center for Infectious Disease"/>
            <person name="Wu L."/>
            <person name="Ma J."/>
        </authorList>
    </citation>
    <scope>NUCLEOTIDE SEQUENCE [LARGE SCALE GENOMIC DNA]</scope>
    <source>
        <strain evidence="13 14">CGMCC 1.10390</strain>
    </source>
</reference>
<evidence type="ECO:0000256" key="8">
    <source>
        <dbReference type="ARBA" id="ARBA00023065"/>
    </source>
</evidence>
<keyword evidence="3" id="KW-0633">Potassium transport</keyword>
<dbReference type="PRINTS" id="PR00169">
    <property type="entry name" value="KCHANNEL"/>
</dbReference>
<dbReference type="EMBL" id="JBHUDO010000004">
    <property type="protein sequence ID" value="MFD1647582.1"/>
    <property type="molecule type" value="Genomic_DNA"/>
</dbReference>
<dbReference type="GO" id="GO:0016020">
    <property type="term" value="C:membrane"/>
    <property type="evidence" value="ECO:0007669"/>
    <property type="project" value="UniProtKB-SubCell"/>
</dbReference>
<evidence type="ECO:0000256" key="6">
    <source>
        <dbReference type="ARBA" id="ARBA00022958"/>
    </source>
</evidence>
<dbReference type="RefSeq" id="WP_368407792.1">
    <property type="nucleotide sequence ID" value="NZ_JANHJR010000004.1"/>
</dbReference>
<feature type="transmembrane region" description="Helical" evidence="11">
    <location>
        <begin position="92"/>
        <end position="113"/>
    </location>
</feature>
<evidence type="ECO:0000256" key="4">
    <source>
        <dbReference type="ARBA" id="ARBA00022692"/>
    </source>
</evidence>
<evidence type="ECO:0000256" key="10">
    <source>
        <dbReference type="ARBA" id="ARBA00023303"/>
    </source>
</evidence>
<evidence type="ECO:0000256" key="1">
    <source>
        <dbReference type="ARBA" id="ARBA00004141"/>
    </source>
</evidence>
<sequence length="253" mass="26758">MRSVRSLVVDVSNGLDGDGQMSAVEAVVLCLIVANTVAVVLESVDGVAAQYGPLLDAVEYVVVGLFTVEFAVRVVGRTLDVDDGASLRDPYLLVDLLAIVPFYVGLALGIGGLHASSFGRILRFLKLVRYVDGVDLIVQVVRRKRGDLLVSGFVTGVLWVLAASAMYFAEHDAQPETFSSIPATLWWAGVTITTVGYGDVYPVTPLGRVVGVVVSFLGVGVAAVPSSILVSGLLEASTPDDPRCPHCDRRIGE</sequence>
<keyword evidence="2" id="KW-0813">Transport</keyword>
<comment type="subcellular location">
    <subcellularLocation>
        <location evidence="1">Membrane</location>
        <topology evidence="1">Multi-pass membrane protein</topology>
    </subcellularLocation>
</comment>
<feature type="transmembrane region" description="Helical" evidence="11">
    <location>
        <begin position="53"/>
        <end position="72"/>
    </location>
</feature>
<feature type="domain" description="Ion transport" evidence="12">
    <location>
        <begin position="24"/>
        <end position="230"/>
    </location>
</feature>
<evidence type="ECO:0000256" key="7">
    <source>
        <dbReference type="ARBA" id="ARBA00022989"/>
    </source>
</evidence>
<evidence type="ECO:0000313" key="14">
    <source>
        <dbReference type="Proteomes" id="UP001597034"/>
    </source>
</evidence>
<keyword evidence="8" id="KW-0406">Ion transport</keyword>
<dbReference type="PANTHER" id="PTHR11537:SF254">
    <property type="entry name" value="POTASSIUM VOLTAGE-GATED CHANNEL PROTEIN SHAB"/>
    <property type="match status" value="1"/>
</dbReference>
<evidence type="ECO:0000256" key="11">
    <source>
        <dbReference type="SAM" id="Phobius"/>
    </source>
</evidence>
<dbReference type="AlphaFoldDB" id="A0ABD6DNG7"/>
<evidence type="ECO:0000256" key="2">
    <source>
        <dbReference type="ARBA" id="ARBA00022448"/>
    </source>
</evidence>
<name>A0ABD6DNG7_9EURY</name>
<dbReference type="SUPFAM" id="SSF81324">
    <property type="entry name" value="Voltage-gated potassium channels"/>
    <property type="match status" value="1"/>
</dbReference>
<dbReference type="InterPro" id="IPR005821">
    <property type="entry name" value="Ion_trans_dom"/>
</dbReference>
<evidence type="ECO:0000313" key="13">
    <source>
        <dbReference type="EMBL" id="MFD1647582.1"/>
    </source>
</evidence>
<evidence type="ECO:0000256" key="9">
    <source>
        <dbReference type="ARBA" id="ARBA00023136"/>
    </source>
</evidence>
<feature type="transmembrane region" description="Helical" evidence="11">
    <location>
        <begin position="209"/>
        <end position="234"/>
    </location>
</feature>
<evidence type="ECO:0000259" key="12">
    <source>
        <dbReference type="Pfam" id="PF00520"/>
    </source>
</evidence>
<dbReference type="PANTHER" id="PTHR11537">
    <property type="entry name" value="VOLTAGE-GATED POTASSIUM CHANNEL"/>
    <property type="match status" value="1"/>
</dbReference>
<organism evidence="13 14">
    <name type="scientific">Haloarchaeobius litoreus</name>
    <dbReference type="NCBI Taxonomy" id="755306"/>
    <lineage>
        <taxon>Archaea</taxon>
        <taxon>Methanobacteriati</taxon>
        <taxon>Methanobacteriota</taxon>
        <taxon>Stenosarchaea group</taxon>
        <taxon>Halobacteria</taxon>
        <taxon>Halobacteriales</taxon>
        <taxon>Halorubellaceae</taxon>
        <taxon>Haloarchaeobius</taxon>
    </lineage>
</organism>
<evidence type="ECO:0000256" key="3">
    <source>
        <dbReference type="ARBA" id="ARBA00022538"/>
    </source>
</evidence>
<proteinExistence type="predicted"/>
<feature type="transmembrane region" description="Helical" evidence="11">
    <location>
        <begin position="148"/>
        <end position="168"/>
    </location>
</feature>